<comment type="catalytic activity">
    <reaction evidence="6">
        <text>L-tryptophan + O2 = indole-3-acetamide + CO2 + H2O</text>
        <dbReference type="Rhea" id="RHEA:16165"/>
        <dbReference type="ChEBI" id="CHEBI:15377"/>
        <dbReference type="ChEBI" id="CHEBI:15379"/>
        <dbReference type="ChEBI" id="CHEBI:16031"/>
        <dbReference type="ChEBI" id="CHEBI:16526"/>
        <dbReference type="ChEBI" id="CHEBI:57912"/>
        <dbReference type="EC" id="1.13.12.3"/>
    </reaction>
</comment>
<dbReference type="EMBL" id="JAPWGY010000001">
    <property type="protein sequence ID" value="MCZ4279695.1"/>
    <property type="molecule type" value="Genomic_DNA"/>
</dbReference>
<keyword evidence="9" id="KW-1185">Reference proteome</keyword>
<dbReference type="Gene3D" id="3.90.660.10">
    <property type="match status" value="1"/>
</dbReference>
<dbReference type="PANTHER" id="PTHR10742">
    <property type="entry name" value="FLAVIN MONOAMINE OXIDASE"/>
    <property type="match status" value="1"/>
</dbReference>
<dbReference type="Gene3D" id="3.50.50.60">
    <property type="entry name" value="FAD/NAD(P)-binding domain"/>
    <property type="match status" value="2"/>
</dbReference>
<reference evidence="8" key="1">
    <citation type="submission" date="2022-12" db="EMBL/GenBank/DDBJ databases">
        <title>Bacterial isolates from different developmental stages of Nematostella vectensis.</title>
        <authorList>
            <person name="Fraune S."/>
        </authorList>
    </citation>
    <scope>NUCLEOTIDE SEQUENCE</scope>
    <source>
        <strain evidence="8">G21630-S1</strain>
    </source>
</reference>
<evidence type="ECO:0000256" key="4">
    <source>
        <dbReference type="ARBA" id="ARBA00017871"/>
    </source>
</evidence>
<evidence type="ECO:0000256" key="3">
    <source>
        <dbReference type="ARBA" id="ARBA00012535"/>
    </source>
</evidence>
<feature type="domain" description="Amine oxidase" evidence="7">
    <location>
        <begin position="157"/>
        <end position="373"/>
    </location>
</feature>
<dbReference type="SUPFAM" id="SSF51905">
    <property type="entry name" value="FAD/NAD(P)-binding domain"/>
    <property type="match status" value="1"/>
</dbReference>
<name>A0ABT4LF22_9PROT</name>
<comment type="similarity">
    <text evidence="2">Belongs to the tryptophan 2-monooxygenase family.</text>
</comment>
<dbReference type="Proteomes" id="UP001069802">
    <property type="component" value="Unassembled WGS sequence"/>
</dbReference>
<comment type="caution">
    <text evidence="8">The sequence shown here is derived from an EMBL/GenBank/DDBJ whole genome shotgun (WGS) entry which is preliminary data.</text>
</comment>
<dbReference type="InterPro" id="IPR036188">
    <property type="entry name" value="FAD/NAD-bd_sf"/>
</dbReference>
<dbReference type="EC" id="1.13.12.3" evidence="3"/>
<dbReference type="Pfam" id="PF01593">
    <property type="entry name" value="Amino_oxidase"/>
    <property type="match status" value="2"/>
</dbReference>
<feature type="domain" description="Amine oxidase" evidence="7">
    <location>
        <begin position="46"/>
        <end position="132"/>
    </location>
</feature>
<dbReference type="PANTHER" id="PTHR10742:SF410">
    <property type="entry name" value="LYSINE-SPECIFIC HISTONE DEMETHYLASE 2"/>
    <property type="match status" value="1"/>
</dbReference>
<evidence type="ECO:0000259" key="7">
    <source>
        <dbReference type="Pfam" id="PF01593"/>
    </source>
</evidence>
<evidence type="ECO:0000256" key="5">
    <source>
        <dbReference type="ARBA" id="ARBA00023070"/>
    </source>
</evidence>
<sequence>MTRKEFLKYLIRVSAGAGIAASSGRLSQALADTRDLPVLVIGAGAAGLMAGYELQRRGIDFRILEASAVFGGRVRKTTDFTDFPLDLGAEWIHSDEPQELFRELLDDEDIRFEADLLAYQPAEFIWEEGRLEKEPSLYTLEYKFKNTTWHDFLDLYLAPASRGKIHYNSPVTKIDYAGTRTLVTTGKGEVFTADQLLVTVPLGVLKAGMIAFSPPLPPEKVKAIRDISFPPGLKVFFEFSDKFYPDAVETPERYYYDAAFGKDTARHILGLFCVGEGAESLIALPDEQAVVATVLGELDRIFAGKASALYQKHIVQNWSAEPYVRGSYSHNRNDPLRRALLAPLGEKVYFAGEALDEYFDSTVDGAAFSALSVLEEMI</sequence>
<keyword evidence="5" id="KW-0073">Auxin biosynthesis</keyword>
<evidence type="ECO:0000256" key="1">
    <source>
        <dbReference type="ARBA" id="ARBA00004814"/>
    </source>
</evidence>
<dbReference type="SUPFAM" id="SSF54373">
    <property type="entry name" value="FAD-linked reductases, C-terminal domain"/>
    <property type="match status" value="1"/>
</dbReference>
<gene>
    <name evidence="8" type="ORF">O4H49_02820</name>
</gene>
<organism evidence="8 9">
    <name type="scientific">Kiloniella laminariae</name>
    <dbReference type="NCBI Taxonomy" id="454162"/>
    <lineage>
        <taxon>Bacteria</taxon>
        <taxon>Pseudomonadati</taxon>
        <taxon>Pseudomonadota</taxon>
        <taxon>Alphaproteobacteria</taxon>
        <taxon>Rhodospirillales</taxon>
        <taxon>Kiloniellaceae</taxon>
        <taxon>Kiloniella</taxon>
    </lineage>
</organism>
<dbReference type="InterPro" id="IPR050281">
    <property type="entry name" value="Flavin_monoamine_oxidase"/>
</dbReference>
<evidence type="ECO:0000313" key="9">
    <source>
        <dbReference type="Proteomes" id="UP001069802"/>
    </source>
</evidence>
<dbReference type="InterPro" id="IPR002937">
    <property type="entry name" value="Amino_oxidase"/>
</dbReference>
<evidence type="ECO:0000256" key="2">
    <source>
        <dbReference type="ARBA" id="ARBA00005833"/>
    </source>
</evidence>
<evidence type="ECO:0000313" key="8">
    <source>
        <dbReference type="EMBL" id="MCZ4279695.1"/>
    </source>
</evidence>
<protein>
    <recommendedName>
        <fullName evidence="4">Tryptophan 2-monooxygenase</fullName>
        <ecNumber evidence="3">1.13.12.3</ecNumber>
    </recommendedName>
</protein>
<evidence type="ECO:0000256" key="6">
    <source>
        <dbReference type="ARBA" id="ARBA00047321"/>
    </source>
</evidence>
<dbReference type="RefSeq" id="WP_269421895.1">
    <property type="nucleotide sequence ID" value="NZ_JAPWGY010000001.1"/>
</dbReference>
<comment type="pathway">
    <text evidence="1">Plant hormone metabolism; auxin biosynthesis.</text>
</comment>
<proteinExistence type="inferred from homology"/>
<accession>A0ABT4LF22</accession>